<dbReference type="Pfam" id="PF03171">
    <property type="entry name" value="2OG-FeII_Oxy"/>
    <property type="match status" value="1"/>
</dbReference>
<dbReference type="Gene3D" id="2.60.120.330">
    <property type="entry name" value="B-lactam Antibiotic, Isopenicillin N Synthase, Chain"/>
    <property type="match status" value="1"/>
</dbReference>
<accession>A0A2P6PVB0</accession>
<dbReference type="AlphaFoldDB" id="A0A2P6PVB0"/>
<sequence length="343" mass="39038">MEKLVPNWYSAAQPLPETYIFPPDARPGKFSVAPSISNDIPVIDLGSQSHDRALVIQQILEASQEFGFFQVINHGIPEALMNDTMDVFKEFFELPLEEKRASIYSDDPNKVCKLVHSSVNYDWEEVHLWRDFLRHPCEPLEKFMPIWPRKPIKYREHVSKCFTQVKKVALDILELIGEGLGIGSEYFNDELSKETDIFVNHYPPCPDPSLTLGITKHSDPQLITILLQGDVSGLQVLKDGEWIGVEPISNGLVVNIGYQLRIISNGKLKCAEHRVVTNSSTVRTTIGFFITPSPDCYIEPAAALIHASNPRLYKGFRYEEFRANYFRKQGKTEVVLEPFKIES</sequence>
<dbReference type="InterPro" id="IPR044861">
    <property type="entry name" value="IPNS-like_FE2OG_OXY"/>
</dbReference>
<evidence type="ECO:0000313" key="7">
    <source>
        <dbReference type="EMBL" id="PRQ25869.1"/>
    </source>
</evidence>
<comment type="similarity">
    <text evidence="1 5">Belongs to the iron/ascorbate-dependent oxidoreductase family.</text>
</comment>
<dbReference type="GO" id="GO:0046872">
    <property type="term" value="F:metal ion binding"/>
    <property type="evidence" value="ECO:0007669"/>
    <property type="project" value="UniProtKB-KW"/>
</dbReference>
<dbReference type="OrthoDB" id="406156at2759"/>
<evidence type="ECO:0000259" key="6">
    <source>
        <dbReference type="PROSITE" id="PS51471"/>
    </source>
</evidence>
<protein>
    <submittedName>
        <fullName evidence="7">Putative 6-beta-hydroxyhyoscyamine epoxidase</fullName>
        <ecNumber evidence="7">1.14.20.13</ecNumber>
    </submittedName>
</protein>
<feature type="domain" description="Fe2OG dioxygenase" evidence="6">
    <location>
        <begin position="193"/>
        <end position="292"/>
    </location>
</feature>
<dbReference type="Pfam" id="PF14226">
    <property type="entry name" value="DIOX_N"/>
    <property type="match status" value="1"/>
</dbReference>
<gene>
    <name evidence="7" type="ORF">RchiOBHm_Chr6g0288311</name>
</gene>
<keyword evidence="4 5" id="KW-0408">Iron</keyword>
<dbReference type="InterPro" id="IPR027443">
    <property type="entry name" value="IPNS-like_sf"/>
</dbReference>
<evidence type="ECO:0000256" key="2">
    <source>
        <dbReference type="ARBA" id="ARBA00022723"/>
    </source>
</evidence>
<evidence type="ECO:0000313" key="8">
    <source>
        <dbReference type="Proteomes" id="UP000238479"/>
    </source>
</evidence>
<dbReference type="Gramene" id="PRQ25869">
    <property type="protein sequence ID" value="PRQ25869"/>
    <property type="gene ID" value="RchiOBHm_Chr6g0288311"/>
</dbReference>
<dbReference type="EC" id="1.14.20.13" evidence="7"/>
<dbReference type="InterPro" id="IPR005123">
    <property type="entry name" value="Oxoglu/Fe-dep_dioxygenase_dom"/>
</dbReference>
<dbReference type="InterPro" id="IPR050295">
    <property type="entry name" value="Plant_2OG-oxidoreductases"/>
</dbReference>
<keyword evidence="8" id="KW-1185">Reference proteome</keyword>
<dbReference type="PROSITE" id="PS51471">
    <property type="entry name" value="FE2OG_OXY"/>
    <property type="match status" value="1"/>
</dbReference>
<reference evidence="7 8" key="1">
    <citation type="journal article" date="2018" name="Nat. Genet.">
        <title>The Rosa genome provides new insights in the design of modern roses.</title>
        <authorList>
            <person name="Bendahmane M."/>
        </authorList>
    </citation>
    <scope>NUCLEOTIDE SEQUENCE [LARGE SCALE GENOMIC DNA]</scope>
    <source>
        <strain evidence="8">cv. Old Blush</strain>
    </source>
</reference>
<organism evidence="7 8">
    <name type="scientific">Rosa chinensis</name>
    <name type="common">China rose</name>
    <dbReference type="NCBI Taxonomy" id="74649"/>
    <lineage>
        <taxon>Eukaryota</taxon>
        <taxon>Viridiplantae</taxon>
        <taxon>Streptophyta</taxon>
        <taxon>Embryophyta</taxon>
        <taxon>Tracheophyta</taxon>
        <taxon>Spermatophyta</taxon>
        <taxon>Magnoliopsida</taxon>
        <taxon>eudicotyledons</taxon>
        <taxon>Gunneridae</taxon>
        <taxon>Pentapetalae</taxon>
        <taxon>rosids</taxon>
        <taxon>fabids</taxon>
        <taxon>Rosales</taxon>
        <taxon>Rosaceae</taxon>
        <taxon>Rosoideae</taxon>
        <taxon>Rosoideae incertae sedis</taxon>
        <taxon>Rosa</taxon>
    </lineage>
</organism>
<dbReference type="EMBL" id="PDCK01000044">
    <property type="protein sequence ID" value="PRQ25869.1"/>
    <property type="molecule type" value="Genomic_DNA"/>
</dbReference>
<dbReference type="GO" id="GO:0031418">
    <property type="term" value="F:L-ascorbic acid binding"/>
    <property type="evidence" value="ECO:0007669"/>
    <property type="project" value="UniProtKB-KW"/>
</dbReference>
<keyword evidence="3" id="KW-0847">Vitamin C</keyword>
<name>A0A2P6PVB0_ROSCH</name>
<comment type="caution">
    <text evidence="7">The sequence shown here is derived from an EMBL/GenBank/DDBJ whole genome shotgun (WGS) entry which is preliminary data.</text>
</comment>
<keyword evidence="5 7" id="KW-0560">Oxidoreductase</keyword>
<dbReference type="GO" id="GO:0047594">
    <property type="term" value="F:6-beta-hydroxyhyoscyamine epoxidase activity"/>
    <property type="evidence" value="ECO:0007669"/>
    <property type="project" value="UniProtKB-EC"/>
</dbReference>
<evidence type="ECO:0000256" key="1">
    <source>
        <dbReference type="ARBA" id="ARBA00008056"/>
    </source>
</evidence>
<dbReference type="OMA" id="GVSKHCD"/>
<evidence type="ECO:0000256" key="3">
    <source>
        <dbReference type="ARBA" id="ARBA00022896"/>
    </source>
</evidence>
<dbReference type="InterPro" id="IPR026992">
    <property type="entry name" value="DIOX_N"/>
</dbReference>
<dbReference type="PANTHER" id="PTHR47991">
    <property type="entry name" value="OXOGLUTARATE/IRON-DEPENDENT DIOXYGENASE"/>
    <property type="match status" value="1"/>
</dbReference>
<proteinExistence type="inferred from homology"/>
<evidence type="ECO:0000256" key="5">
    <source>
        <dbReference type="RuleBase" id="RU003682"/>
    </source>
</evidence>
<dbReference type="Proteomes" id="UP000238479">
    <property type="component" value="Chromosome 6"/>
</dbReference>
<evidence type="ECO:0000256" key="4">
    <source>
        <dbReference type="ARBA" id="ARBA00023004"/>
    </source>
</evidence>
<dbReference type="SUPFAM" id="SSF51197">
    <property type="entry name" value="Clavaminate synthase-like"/>
    <property type="match status" value="1"/>
</dbReference>
<keyword evidence="2 5" id="KW-0479">Metal-binding</keyword>